<dbReference type="Gene3D" id="3.40.50.1820">
    <property type="entry name" value="alpha/beta hydrolase"/>
    <property type="match status" value="1"/>
</dbReference>
<evidence type="ECO:0000313" key="1">
    <source>
        <dbReference type="EMBL" id="AKB53915.1"/>
    </source>
</evidence>
<protein>
    <submittedName>
        <fullName evidence="1">Uncharacterized protein</fullName>
    </submittedName>
</protein>
<organism evidence="1 2">
    <name type="scientific">Methanosarcina barkeri MS</name>
    <dbReference type="NCBI Taxonomy" id="1434108"/>
    <lineage>
        <taxon>Archaea</taxon>
        <taxon>Methanobacteriati</taxon>
        <taxon>Methanobacteriota</taxon>
        <taxon>Stenosarchaea group</taxon>
        <taxon>Methanomicrobia</taxon>
        <taxon>Methanosarcinales</taxon>
        <taxon>Methanosarcinaceae</taxon>
        <taxon>Methanosarcina</taxon>
    </lineage>
</organism>
<name>A0A0E3QSP9_METBA</name>
<sequence>MKTQVAPLTINTENKTETLFTQSDKLGVFFHNPALFQVPGMYSPLVKSNRVGLVCGDVAEYKLKIKVGSKEYDYIVLTNYVKEKSVWSTAQNKNLIILPGQALTESFYSDMAIYYAQLGYSTYILDRRETNVPVNETDFSYMKNWTIDNYLNDTYNGIAVSKIHTAFLSDKAAEEIEVTAIGHSHGALILTAYGASKYQNLVLGSVSRMVPVDIIIKYEPKHSELIRAQAQEFDTISRCLENRVYNGSNMAFMMQIASMALTDPDRESVFQPDLTNIQFFRLIATQTHTFNAYPYTPNYHYWSGDLDGLYYVDENRLLNLTLTGGAVPYAPKHLDLYMAGLMGNVKGYKIDFSRISSPVLYIGLGGGFSDYGSWWYKNEVGKINDKVTSISWKNQGHGSIALDYNSRDLWVIIHNWIMSN</sequence>
<dbReference type="RefSeq" id="WP_048154855.1">
    <property type="nucleotide sequence ID" value="NZ_CP009528.1"/>
</dbReference>
<dbReference type="AlphaFoldDB" id="A0A0E3QSP9"/>
<dbReference type="EMBL" id="CP009528">
    <property type="protein sequence ID" value="AKB53915.1"/>
    <property type="molecule type" value="Genomic_DNA"/>
</dbReference>
<reference evidence="1 2" key="1">
    <citation type="submission" date="2014-07" db="EMBL/GenBank/DDBJ databases">
        <title>Methanogenic archaea and the global carbon cycle.</title>
        <authorList>
            <person name="Henriksen J.R."/>
            <person name="Luke J."/>
            <person name="Reinhart S."/>
            <person name="Benedict M.N."/>
            <person name="Youngblut N.D."/>
            <person name="Metcalf M.E."/>
            <person name="Whitaker R.J."/>
            <person name="Metcalf W.W."/>
        </authorList>
    </citation>
    <scope>NUCLEOTIDE SEQUENCE [LARGE SCALE GENOMIC DNA]</scope>
    <source>
        <strain evidence="1 2">MS</strain>
    </source>
</reference>
<dbReference type="HOGENOM" id="CLU_040881_0_0_2"/>
<dbReference type="InterPro" id="IPR029058">
    <property type="entry name" value="AB_hydrolase_fold"/>
</dbReference>
<keyword evidence="2" id="KW-1185">Reference proteome</keyword>
<gene>
    <name evidence="1" type="ORF">MSBRM_0917</name>
</gene>
<dbReference type="Proteomes" id="UP000033033">
    <property type="component" value="Chromosome"/>
</dbReference>
<dbReference type="GeneID" id="24844131"/>
<proteinExistence type="predicted"/>
<dbReference type="PATRIC" id="fig|1434108.4.peg.1107"/>
<dbReference type="SUPFAM" id="SSF53474">
    <property type="entry name" value="alpha/beta-Hydrolases"/>
    <property type="match status" value="1"/>
</dbReference>
<accession>A0A0E3QSP9</accession>
<evidence type="ECO:0000313" key="2">
    <source>
        <dbReference type="Proteomes" id="UP000033033"/>
    </source>
</evidence>
<dbReference type="KEGG" id="mby:MSBRM_0917"/>